<comment type="caution">
    <text evidence="2">The sequence shown here is derived from an EMBL/GenBank/DDBJ whole genome shotgun (WGS) entry which is preliminary data.</text>
</comment>
<dbReference type="AlphaFoldDB" id="A0A0N8A4D1"/>
<dbReference type="OrthoDB" id="6370059at2759"/>
<evidence type="ECO:0000256" key="1">
    <source>
        <dbReference type="SAM" id="MobiDB-lite"/>
    </source>
</evidence>
<feature type="compositionally biased region" description="Polar residues" evidence="1">
    <location>
        <begin position="258"/>
        <end position="278"/>
    </location>
</feature>
<gene>
    <name evidence="2" type="ORF">APZ42_015606</name>
</gene>
<feature type="compositionally biased region" description="Basic and acidic residues" evidence="1">
    <location>
        <begin position="371"/>
        <end position="387"/>
    </location>
</feature>
<feature type="compositionally biased region" description="Acidic residues" evidence="1">
    <location>
        <begin position="168"/>
        <end position="183"/>
    </location>
</feature>
<evidence type="ECO:0000313" key="2">
    <source>
        <dbReference type="EMBL" id="KZS18259.1"/>
    </source>
</evidence>
<feature type="region of interest" description="Disordered" evidence="1">
    <location>
        <begin position="258"/>
        <end position="387"/>
    </location>
</feature>
<name>A0A0N8A4D1_9CRUS</name>
<dbReference type="Proteomes" id="UP000076858">
    <property type="component" value="Unassembled WGS sequence"/>
</dbReference>
<reference evidence="2 3" key="1">
    <citation type="submission" date="2016-03" db="EMBL/GenBank/DDBJ databases">
        <title>EvidentialGene: Evidence-directed Construction of Genes on Genomes.</title>
        <authorList>
            <person name="Gilbert D.G."/>
            <person name="Choi J.-H."/>
            <person name="Mockaitis K."/>
            <person name="Colbourne J."/>
            <person name="Pfrender M."/>
        </authorList>
    </citation>
    <scope>NUCLEOTIDE SEQUENCE [LARGE SCALE GENOMIC DNA]</scope>
    <source>
        <strain evidence="2 3">Xinb3</strain>
        <tissue evidence="2">Complete organism</tissue>
    </source>
</reference>
<feature type="region of interest" description="Disordered" evidence="1">
    <location>
        <begin position="159"/>
        <end position="183"/>
    </location>
</feature>
<organism evidence="2 3">
    <name type="scientific">Daphnia magna</name>
    <dbReference type="NCBI Taxonomy" id="35525"/>
    <lineage>
        <taxon>Eukaryota</taxon>
        <taxon>Metazoa</taxon>
        <taxon>Ecdysozoa</taxon>
        <taxon>Arthropoda</taxon>
        <taxon>Crustacea</taxon>
        <taxon>Branchiopoda</taxon>
        <taxon>Diplostraca</taxon>
        <taxon>Cladocera</taxon>
        <taxon>Anomopoda</taxon>
        <taxon>Daphniidae</taxon>
        <taxon>Daphnia</taxon>
    </lineage>
</organism>
<feature type="compositionally biased region" description="Polar residues" evidence="1">
    <location>
        <begin position="357"/>
        <end position="370"/>
    </location>
</feature>
<accession>A0A0N8A4D1</accession>
<keyword evidence="3" id="KW-1185">Reference proteome</keyword>
<evidence type="ECO:0000313" key="3">
    <source>
        <dbReference type="Proteomes" id="UP000076858"/>
    </source>
</evidence>
<feature type="compositionally biased region" description="Basic and acidic residues" evidence="1">
    <location>
        <begin position="290"/>
        <end position="320"/>
    </location>
</feature>
<proteinExistence type="predicted"/>
<sequence length="387" mass="43035">MGKKRALKASKEKVVVEKTVVFKCNKKRKRFSQPLKESNKPSTVRDRKNSLTKLLKALEAFSGVNAMLFLHSPNWKKSSVRIRVYGKLGRKLKKTPAFKLIQKTFYKEVSLFNKTRPAPAADKNALYVHTEDESDQVEDETLAEDEKVLDDALQAMPSYRGEHLNDDIPSEFESDDDEGDKSDEDLIYMSDEDDDEVVATTSILTPVNTKSEKNPMVILPGLNALTTLLNLATVATSTSPAPITTSSTHTPVTVSSTLASKVKSSPAHTPVATSSSVDSKAITPSCLETTTKKMEEETMKKRELLNKKRREKYQASDKFKHGSRTIYASDDDERPLKKAKTSHDKSVSNSRDEIGSASPSTDFSNASNTNEKPDEVSVAKRLEAEWQ</sequence>
<feature type="compositionally biased region" description="Basic and acidic residues" evidence="1">
    <location>
        <begin position="341"/>
        <end position="354"/>
    </location>
</feature>
<dbReference type="EMBL" id="LRGB01000546">
    <property type="protein sequence ID" value="KZS18259.1"/>
    <property type="molecule type" value="Genomic_DNA"/>
</dbReference>
<protein>
    <submittedName>
        <fullName evidence="2">Uncharacterized protein</fullName>
    </submittedName>
</protein>